<dbReference type="NCBIfam" id="TIGR00100">
    <property type="entry name" value="hypA"/>
    <property type="match status" value="1"/>
</dbReference>
<comment type="function">
    <text evidence="4">Involved in the maturation of [NiFe] hydrogenases. Required for nickel insertion into the metal center of the hydrogenase.</text>
</comment>
<dbReference type="GO" id="GO:0008270">
    <property type="term" value="F:zinc ion binding"/>
    <property type="evidence" value="ECO:0007669"/>
    <property type="project" value="UniProtKB-UniRule"/>
</dbReference>
<evidence type="ECO:0000256" key="2">
    <source>
        <dbReference type="ARBA" id="ARBA00022723"/>
    </source>
</evidence>
<feature type="binding site" evidence="4">
    <location>
        <position position="76"/>
    </location>
    <ligand>
        <name>Zn(2+)</name>
        <dbReference type="ChEBI" id="CHEBI:29105"/>
    </ligand>
</feature>
<dbReference type="GO" id="GO:0051604">
    <property type="term" value="P:protein maturation"/>
    <property type="evidence" value="ECO:0007669"/>
    <property type="project" value="InterPro"/>
</dbReference>
<keyword evidence="3 4" id="KW-0862">Zinc</keyword>
<dbReference type="GO" id="GO:0016151">
    <property type="term" value="F:nickel cation binding"/>
    <property type="evidence" value="ECO:0007669"/>
    <property type="project" value="UniProtKB-UniRule"/>
</dbReference>
<dbReference type="PIRSF" id="PIRSF004761">
    <property type="entry name" value="Hydrgn_mat_HypA"/>
    <property type="match status" value="1"/>
</dbReference>
<feature type="binding site" evidence="4">
    <location>
        <position position="92"/>
    </location>
    <ligand>
        <name>Zn(2+)</name>
        <dbReference type="ChEBI" id="CHEBI:29105"/>
    </ligand>
</feature>
<dbReference type="Proteomes" id="UP000177230">
    <property type="component" value="Unassembled WGS sequence"/>
</dbReference>
<evidence type="ECO:0000256" key="3">
    <source>
        <dbReference type="ARBA" id="ARBA00022833"/>
    </source>
</evidence>
<gene>
    <name evidence="4" type="primary">hypA</name>
    <name evidence="5" type="ORF">A2024_00675</name>
</gene>
<keyword evidence="1 4" id="KW-0533">Nickel</keyword>
<dbReference type="PANTHER" id="PTHR34535">
    <property type="entry name" value="HYDROGENASE MATURATION FACTOR HYPA"/>
    <property type="match status" value="1"/>
</dbReference>
<accession>A0A1F5R4P1</accession>
<dbReference type="PANTHER" id="PTHR34535:SF3">
    <property type="entry name" value="HYDROGENASE MATURATION FACTOR HYPA"/>
    <property type="match status" value="1"/>
</dbReference>
<evidence type="ECO:0000313" key="6">
    <source>
        <dbReference type="Proteomes" id="UP000177230"/>
    </source>
</evidence>
<proteinExistence type="inferred from homology"/>
<comment type="similarity">
    <text evidence="4">Belongs to the HypA/HybF family.</text>
</comment>
<feature type="binding site" evidence="4">
    <location>
        <position position="89"/>
    </location>
    <ligand>
        <name>Zn(2+)</name>
        <dbReference type="ChEBI" id="CHEBI:29105"/>
    </ligand>
</feature>
<protein>
    <recommendedName>
        <fullName evidence="4">Hydrogenase maturation factor HypA</fullName>
    </recommendedName>
</protein>
<dbReference type="Pfam" id="PF01155">
    <property type="entry name" value="HypA"/>
    <property type="match status" value="1"/>
</dbReference>
<dbReference type="EMBL" id="MFFM01000041">
    <property type="protein sequence ID" value="OGF09435.1"/>
    <property type="molecule type" value="Genomic_DNA"/>
</dbReference>
<dbReference type="Gene3D" id="3.30.2320.80">
    <property type="match status" value="1"/>
</dbReference>
<evidence type="ECO:0000256" key="4">
    <source>
        <dbReference type="HAMAP-Rule" id="MF_00213"/>
    </source>
</evidence>
<sequence>MHELAITQSLVKIALSKAQEAGALRIRKINLKIGRLTGYVPEAVEMNFEMMTPGTRAEGAVLDIQWVPIRCRCRDCGAEYQSDQLDLTCPQCGILSGQIIDGREMFIDSIEIDN</sequence>
<organism evidence="5 6">
    <name type="scientific">Candidatus Edwardsbacteria bacterium GWF2_54_11</name>
    <dbReference type="NCBI Taxonomy" id="1817851"/>
    <lineage>
        <taxon>Bacteria</taxon>
        <taxon>Candidatus Edwardsiibacteriota</taxon>
    </lineage>
</organism>
<reference evidence="5 6" key="1">
    <citation type="journal article" date="2016" name="Nat. Commun.">
        <title>Thousands of microbial genomes shed light on interconnected biogeochemical processes in an aquifer system.</title>
        <authorList>
            <person name="Anantharaman K."/>
            <person name="Brown C.T."/>
            <person name="Hug L.A."/>
            <person name="Sharon I."/>
            <person name="Castelle C.J."/>
            <person name="Probst A.J."/>
            <person name="Thomas B.C."/>
            <person name="Singh A."/>
            <person name="Wilkins M.J."/>
            <person name="Karaoz U."/>
            <person name="Brodie E.L."/>
            <person name="Williams K.H."/>
            <person name="Hubbard S.S."/>
            <person name="Banfield J.F."/>
        </authorList>
    </citation>
    <scope>NUCLEOTIDE SEQUENCE [LARGE SCALE GENOMIC DNA]</scope>
</reference>
<evidence type="ECO:0000256" key="1">
    <source>
        <dbReference type="ARBA" id="ARBA00022596"/>
    </source>
</evidence>
<dbReference type="InterPro" id="IPR000688">
    <property type="entry name" value="HypA/HybF"/>
</dbReference>
<evidence type="ECO:0000313" key="5">
    <source>
        <dbReference type="EMBL" id="OGF09435.1"/>
    </source>
</evidence>
<feature type="binding site" evidence="4">
    <location>
        <position position="73"/>
    </location>
    <ligand>
        <name>Zn(2+)</name>
        <dbReference type="ChEBI" id="CHEBI:29105"/>
    </ligand>
</feature>
<dbReference type="HAMAP" id="MF_00213">
    <property type="entry name" value="HypA_HybF"/>
    <property type="match status" value="1"/>
</dbReference>
<comment type="caution">
    <text evidence="5">The sequence shown here is derived from an EMBL/GenBank/DDBJ whole genome shotgun (WGS) entry which is preliminary data.</text>
</comment>
<keyword evidence="2 4" id="KW-0479">Metal-binding</keyword>
<feature type="binding site" evidence="4">
    <location>
        <position position="2"/>
    </location>
    <ligand>
        <name>Ni(2+)</name>
        <dbReference type="ChEBI" id="CHEBI:49786"/>
    </ligand>
</feature>
<name>A0A1F5R4P1_9BACT</name>
<dbReference type="AlphaFoldDB" id="A0A1F5R4P1"/>